<reference evidence="1 2" key="1">
    <citation type="submission" date="2018-04" db="EMBL/GenBank/DDBJ databases">
        <title>Genomic Encyclopedia of Archaeal and Bacterial Type Strains, Phase II (KMG-II): from individual species to whole genera.</title>
        <authorList>
            <person name="Goeker M."/>
        </authorList>
    </citation>
    <scope>NUCLEOTIDE SEQUENCE [LARGE SCALE GENOMIC DNA]</scope>
    <source>
        <strain evidence="1 2">DSM 5822</strain>
    </source>
</reference>
<organism evidence="1 2">
    <name type="scientific">Agitococcus lubricus</name>
    <dbReference type="NCBI Taxonomy" id="1077255"/>
    <lineage>
        <taxon>Bacteria</taxon>
        <taxon>Pseudomonadati</taxon>
        <taxon>Pseudomonadota</taxon>
        <taxon>Gammaproteobacteria</taxon>
        <taxon>Moraxellales</taxon>
        <taxon>Moraxellaceae</taxon>
        <taxon>Agitococcus</taxon>
    </lineage>
</organism>
<dbReference type="OrthoDB" id="6668867at2"/>
<dbReference type="Proteomes" id="UP000244223">
    <property type="component" value="Unassembled WGS sequence"/>
</dbReference>
<evidence type="ECO:0000313" key="1">
    <source>
        <dbReference type="EMBL" id="PTQ87198.1"/>
    </source>
</evidence>
<proteinExistence type="predicted"/>
<protein>
    <submittedName>
        <fullName evidence="1">Uncharacterized protein</fullName>
    </submittedName>
</protein>
<comment type="caution">
    <text evidence="1">The sequence shown here is derived from an EMBL/GenBank/DDBJ whole genome shotgun (WGS) entry which is preliminary data.</text>
</comment>
<evidence type="ECO:0000313" key="2">
    <source>
        <dbReference type="Proteomes" id="UP000244223"/>
    </source>
</evidence>
<dbReference type="AlphaFoldDB" id="A0A2T5ITK3"/>
<accession>A0A2T5ITK3</accession>
<dbReference type="RefSeq" id="WP_107866806.1">
    <property type="nucleotide sequence ID" value="NZ_QAON01000020.1"/>
</dbReference>
<keyword evidence="2" id="KW-1185">Reference proteome</keyword>
<dbReference type="EMBL" id="QAON01000020">
    <property type="protein sequence ID" value="PTQ87198.1"/>
    <property type="molecule type" value="Genomic_DNA"/>
</dbReference>
<gene>
    <name evidence="1" type="ORF">C8N29_1201</name>
</gene>
<sequence length="316" mass="36534">MITEQLHATHHSISNFERDSLEYLIFNNQTHEFYRECSLSLQKIIELCNRLTRDGQYHVLAGLFTDIYASVLLFKGIHNSRGSKESIEFLGFWHESMASLVMAYCIITKDFFKIKRLYLLMSTSLKEDPQATQEARKLILSSLPDFEEALDSIEESILSVDDNKDFYSLSIEEQKAYFTNMAKNLGMDPDDPESEYGHIVEMGLKNYDPSSIMRNCESLFVHYRPGGIIAQSLRMHSTGGMHLLVCLKHGYAHGTGNLLSRLYDDSDGPSFGHSFKEQHCDKCSDCKPRPKEWRWSLKWYESAVEDNRDILSKYKF</sequence>
<name>A0A2T5ITK3_9GAMM</name>